<dbReference type="Proteomes" id="UP000013041">
    <property type="component" value="Unassembled WGS sequence"/>
</dbReference>
<evidence type="ECO:0000313" key="1">
    <source>
        <dbReference type="EMBL" id="ENZ38076.1"/>
    </source>
</evidence>
<dbReference type="AlphaFoldDB" id="N9ZDY0"/>
<proteinExistence type="predicted"/>
<dbReference type="RefSeq" id="WP_002572368.1">
    <property type="nucleotide sequence ID" value="NZ_KB851154.1"/>
</dbReference>
<accession>N9ZDY0</accession>
<comment type="caution">
    <text evidence="1">The sequence shown here is derived from an EMBL/GenBank/DDBJ whole genome shotgun (WGS) entry which is preliminary data.</text>
</comment>
<evidence type="ECO:0000313" key="2">
    <source>
        <dbReference type="Proteomes" id="UP000013041"/>
    </source>
</evidence>
<name>N9ZDY0_9FIRM</name>
<sequence>MNEFHLELEFNTDTDNVGFLSISQVGLKKGKKYREKQKSYYTENLNKQFIVDSVENFVNEKLS</sequence>
<organism evidence="1 2">
    <name type="scientific">Enterocloster bolteae 90B8</name>
    <dbReference type="NCBI Taxonomy" id="997897"/>
    <lineage>
        <taxon>Bacteria</taxon>
        <taxon>Bacillati</taxon>
        <taxon>Bacillota</taxon>
        <taxon>Clostridia</taxon>
        <taxon>Lachnospirales</taxon>
        <taxon>Lachnospiraceae</taxon>
        <taxon>Enterocloster</taxon>
    </lineage>
</organism>
<gene>
    <name evidence="1" type="ORF">HMPREF1097_02658</name>
</gene>
<reference evidence="1 2" key="1">
    <citation type="submission" date="2013-01" db="EMBL/GenBank/DDBJ databases">
        <title>The Genome Sequence of Clostridium bolteae 90B8.</title>
        <authorList>
            <consortium name="The Broad Institute Genome Sequencing Platform"/>
            <person name="Earl A."/>
            <person name="Ward D."/>
            <person name="Feldgarden M."/>
            <person name="Gevers D."/>
            <person name="Courvalin P."/>
            <person name="Lambert T."/>
            <person name="Walker B."/>
            <person name="Young S.K."/>
            <person name="Zeng Q."/>
            <person name="Gargeya S."/>
            <person name="Fitzgerald M."/>
            <person name="Haas B."/>
            <person name="Abouelleil A."/>
            <person name="Alvarado L."/>
            <person name="Arachchi H.M."/>
            <person name="Berlin A.M."/>
            <person name="Chapman S.B."/>
            <person name="Dewar J."/>
            <person name="Goldberg J."/>
            <person name="Griggs A."/>
            <person name="Gujja S."/>
            <person name="Hansen M."/>
            <person name="Howarth C."/>
            <person name="Imamovic A."/>
            <person name="Larimer J."/>
            <person name="McCowan C."/>
            <person name="Murphy C."/>
            <person name="Neiman D."/>
            <person name="Pearson M."/>
            <person name="Priest M."/>
            <person name="Roberts A."/>
            <person name="Saif S."/>
            <person name="Shea T."/>
            <person name="Sisk P."/>
            <person name="Sykes S."/>
            <person name="Wortman J."/>
            <person name="Nusbaum C."/>
            <person name="Birren B."/>
        </authorList>
    </citation>
    <scope>NUCLEOTIDE SEQUENCE [LARGE SCALE GENOMIC DNA]</scope>
    <source>
        <strain evidence="1 2">90B8</strain>
    </source>
</reference>
<protein>
    <submittedName>
        <fullName evidence="1">Uncharacterized protein</fullName>
    </submittedName>
</protein>
<dbReference type="EMBL" id="AGYG01000019">
    <property type="protein sequence ID" value="ENZ38076.1"/>
    <property type="molecule type" value="Genomic_DNA"/>
</dbReference>
<dbReference type="HOGENOM" id="CLU_2877815_0_0_9"/>